<dbReference type="Pfam" id="PF00326">
    <property type="entry name" value="Peptidase_S9"/>
    <property type="match status" value="1"/>
</dbReference>
<dbReference type="InterPro" id="IPR002470">
    <property type="entry name" value="Peptidase_S9A"/>
</dbReference>
<dbReference type="Proteomes" id="UP000261600">
    <property type="component" value="Unplaced"/>
</dbReference>
<reference evidence="5" key="1">
    <citation type="submission" date="2025-08" db="UniProtKB">
        <authorList>
            <consortium name="Ensembl"/>
        </authorList>
    </citation>
    <scope>IDENTIFICATION</scope>
</reference>
<dbReference type="InterPro" id="IPR001375">
    <property type="entry name" value="Peptidase_S9_cat"/>
</dbReference>
<evidence type="ECO:0000256" key="1">
    <source>
        <dbReference type="ARBA" id="ARBA00005228"/>
    </source>
</evidence>
<dbReference type="AlphaFoldDB" id="A0A3Q3IFP3"/>
<dbReference type="InterPro" id="IPR029058">
    <property type="entry name" value="AB_hydrolase_fold"/>
</dbReference>
<evidence type="ECO:0000256" key="3">
    <source>
        <dbReference type="RuleBase" id="RU368024"/>
    </source>
</evidence>
<dbReference type="PRINTS" id="PR00862">
    <property type="entry name" value="PROLIGOPTASE"/>
</dbReference>
<dbReference type="STRING" id="43700.ENSMALP00000001874"/>
<sequence>MSFLSSFVGEPDPEQVLNLGHVSRGNEKAGLENEARKQIFQWTIQRIRLSPQEKHFAAMLKTNHREDSSRGNVLVYACVFMGEEWASDDVLFYTTLEGQRCTASAPAPSLIETPHLPSVFVEVALSRDRQILSINCSSRTSSEVLLIDTTTSSLEPFLVQPRQPDLLYHVEHWRRWLIILANTGPGQEYQVELAPLSEPSIVSWISLFGPGPGTAVKDMDVVGDHCVLVARLPTSELALIVVPLTHPEEAYTVQVSVSEISDGTLVPLTLFHAVPVEGLSSAPLLVHVYGAYGRDLNMEFCPEKRLLLEQGWALVYCHIRGGGERGLSWQRQARVEGKQKGVEDLQACLQHLFSIGVSSPSLTALTACSAGAVPVGAMCNRHPHMMRAITLQAPFLDVLGTMEDPSLPLTLEDREEWGDPVGNPKHRLTITSYCPLHNITPQRYPSMLLTAYSGDARVPLAGVLRYTEQLKKAIHTHFTVNPKTECEPAPNIVLNIQPGANHSGPEDFELMLDEVRNSPAKWQKS</sequence>
<dbReference type="Gene3D" id="3.40.50.1820">
    <property type="entry name" value="alpha/beta hydrolase"/>
    <property type="match status" value="1"/>
</dbReference>
<dbReference type="GO" id="GO:0005794">
    <property type="term" value="C:Golgi apparatus"/>
    <property type="evidence" value="ECO:0007669"/>
    <property type="project" value="TreeGrafter"/>
</dbReference>
<dbReference type="SUPFAM" id="SSF50993">
    <property type="entry name" value="Peptidase/esterase 'gauge' domain"/>
    <property type="match status" value="1"/>
</dbReference>
<dbReference type="FunFam" id="3.40.50.1820:FF:000050">
    <property type="entry name" value="prolyl endopeptidase-like isoform X2"/>
    <property type="match status" value="1"/>
</dbReference>
<dbReference type="Gene3D" id="2.130.10.120">
    <property type="entry name" value="Prolyl oligopeptidase, N-terminal domain"/>
    <property type="match status" value="1"/>
</dbReference>
<evidence type="ECO:0000313" key="5">
    <source>
        <dbReference type="Ensembl" id="ENSMALP00000001874.1"/>
    </source>
</evidence>
<dbReference type="PANTHER" id="PTHR11757">
    <property type="entry name" value="PROTEASE FAMILY S9A OLIGOPEPTIDASE"/>
    <property type="match status" value="1"/>
</dbReference>
<dbReference type="GO" id="GO:0005856">
    <property type="term" value="C:cytoskeleton"/>
    <property type="evidence" value="ECO:0007669"/>
    <property type="project" value="TreeGrafter"/>
</dbReference>
<accession>A0A3Q3IFP3</accession>
<dbReference type="InterPro" id="IPR051543">
    <property type="entry name" value="Serine_Peptidase_S9A"/>
</dbReference>
<dbReference type="GO" id="GO:0006508">
    <property type="term" value="P:proteolysis"/>
    <property type="evidence" value="ECO:0007669"/>
    <property type="project" value="UniProtKB-KW"/>
</dbReference>
<keyword evidence="6" id="KW-1185">Reference proteome</keyword>
<evidence type="ECO:0000259" key="4">
    <source>
        <dbReference type="Pfam" id="PF00326"/>
    </source>
</evidence>
<evidence type="ECO:0000313" key="6">
    <source>
        <dbReference type="Proteomes" id="UP000261600"/>
    </source>
</evidence>
<dbReference type="EC" id="3.4.21.-" evidence="3"/>
<keyword evidence="3" id="KW-0645">Protease</keyword>
<reference evidence="5" key="2">
    <citation type="submission" date="2025-09" db="UniProtKB">
        <authorList>
            <consortium name="Ensembl"/>
        </authorList>
    </citation>
    <scope>IDENTIFICATION</scope>
</reference>
<keyword evidence="3" id="KW-0720">Serine protease</keyword>
<comment type="similarity">
    <text evidence="1 3">Belongs to the peptidase S9A family.</text>
</comment>
<dbReference type="Ensembl" id="ENSMALT00000001928.1">
    <property type="protein sequence ID" value="ENSMALP00000001874.1"/>
    <property type="gene ID" value="ENSMALG00000001381.1"/>
</dbReference>
<feature type="domain" description="Peptidase S9 prolyl oligopeptidase catalytic" evidence="4">
    <location>
        <begin position="306"/>
        <end position="473"/>
    </location>
</feature>
<comment type="function">
    <text evidence="2">Serine peptidase whose precise substrate specificity remains unclear. Does not cleave peptides after a arginine or lysine residue. Regulates trans-Golgi network morphology and sorting by regulating the membrane binding of the AP-1 complex. May play a role in the regulation of synaptic vesicle exocytosis.</text>
</comment>
<name>A0A3Q3IFP3_MONAL</name>
<dbReference type="SUPFAM" id="SSF53474">
    <property type="entry name" value="alpha/beta-Hydrolases"/>
    <property type="match status" value="1"/>
</dbReference>
<protein>
    <recommendedName>
        <fullName evidence="3">Prolyl endopeptidase</fullName>
        <ecNumber evidence="3">3.4.21.-</ecNumber>
    </recommendedName>
</protein>
<dbReference type="PANTHER" id="PTHR11757:SF19">
    <property type="entry name" value="PROLYL ENDOPEPTIDASE-LIKE"/>
    <property type="match status" value="1"/>
</dbReference>
<proteinExistence type="inferred from homology"/>
<organism evidence="5 6">
    <name type="scientific">Monopterus albus</name>
    <name type="common">Swamp eel</name>
    <dbReference type="NCBI Taxonomy" id="43700"/>
    <lineage>
        <taxon>Eukaryota</taxon>
        <taxon>Metazoa</taxon>
        <taxon>Chordata</taxon>
        <taxon>Craniata</taxon>
        <taxon>Vertebrata</taxon>
        <taxon>Euteleostomi</taxon>
        <taxon>Actinopterygii</taxon>
        <taxon>Neopterygii</taxon>
        <taxon>Teleostei</taxon>
        <taxon>Neoteleostei</taxon>
        <taxon>Acanthomorphata</taxon>
        <taxon>Anabantaria</taxon>
        <taxon>Synbranchiformes</taxon>
        <taxon>Synbranchidae</taxon>
        <taxon>Monopterus</taxon>
    </lineage>
</organism>
<keyword evidence="3" id="KW-0378">Hydrolase</keyword>
<evidence type="ECO:0000256" key="2">
    <source>
        <dbReference type="ARBA" id="ARBA00045448"/>
    </source>
</evidence>
<dbReference type="GO" id="GO:0004252">
    <property type="term" value="F:serine-type endopeptidase activity"/>
    <property type="evidence" value="ECO:0007669"/>
    <property type="project" value="UniProtKB-UniRule"/>
</dbReference>